<name>A0A235F5C0_9BACL</name>
<feature type="transmembrane region" description="Helical" evidence="1">
    <location>
        <begin position="53"/>
        <end position="71"/>
    </location>
</feature>
<dbReference type="EMBL" id="NOII01000049">
    <property type="protein sequence ID" value="OYD56117.1"/>
    <property type="molecule type" value="Genomic_DNA"/>
</dbReference>
<keyword evidence="1" id="KW-0812">Transmembrane</keyword>
<feature type="non-terminal residue" evidence="2">
    <location>
        <position position="1"/>
    </location>
</feature>
<dbReference type="Pfam" id="PF06182">
    <property type="entry name" value="ABC2_membrane_6"/>
    <property type="match status" value="1"/>
</dbReference>
<evidence type="ECO:0000313" key="2">
    <source>
        <dbReference type="EMBL" id="OYD56117.1"/>
    </source>
</evidence>
<dbReference type="PANTHER" id="PTHR36832:SF1">
    <property type="entry name" value="SLR1174 PROTEIN"/>
    <property type="match status" value="1"/>
</dbReference>
<dbReference type="AlphaFoldDB" id="A0A235F5C0"/>
<keyword evidence="1" id="KW-0472">Membrane</keyword>
<protein>
    <recommendedName>
        <fullName evidence="4">ABC transporter permease</fullName>
    </recommendedName>
</protein>
<evidence type="ECO:0000313" key="3">
    <source>
        <dbReference type="Proteomes" id="UP000215059"/>
    </source>
</evidence>
<proteinExistence type="predicted"/>
<reference evidence="2 3" key="1">
    <citation type="submission" date="2017-07" db="EMBL/GenBank/DDBJ databases">
        <title>Fictibacillus sp. nov. GDSW-R2A3 Genome sequencing and assembly.</title>
        <authorList>
            <person name="Mayilraj S."/>
        </authorList>
    </citation>
    <scope>NUCLEOTIDE SEQUENCE [LARGE SCALE GENOMIC DNA]</scope>
    <source>
        <strain evidence="2 3">GDSW-R2A3</strain>
    </source>
</reference>
<sequence>LTYIIVAMFMQMFVSGVGRELSGTIRDGNVAVELMRPYHLISRMIAMDAGDKIVFFIRGALPLGIFSYFFMDISLPDTWEKGALFLVSAALGIFVGTFFDLLIAILAFWTVNVWGLEVMKEAVIAFFSGALVPLILFPEWFQSLSLFLPFQAMVYIPVSIYTGLLSGTEAYLAIGVQLIWAVFFLWLMNVLWSIAIKKVTIFGG</sequence>
<dbReference type="InterPro" id="IPR010390">
    <property type="entry name" value="ABC-2_transporter-like"/>
</dbReference>
<dbReference type="Proteomes" id="UP000215059">
    <property type="component" value="Unassembled WGS sequence"/>
</dbReference>
<dbReference type="OrthoDB" id="8582979at2"/>
<dbReference type="PANTHER" id="PTHR36832">
    <property type="entry name" value="SLR1174 PROTEIN-RELATED"/>
    <property type="match status" value="1"/>
</dbReference>
<dbReference type="RefSeq" id="WP_094254119.1">
    <property type="nucleotide sequence ID" value="NZ_NOII01000049.1"/>
</dbReference>
<feature type="transmembrane region" description="Helical" evidence="1">
    <location>
        <begin position="121"/>
        <end position="137"/>
    </location>
</feature>
<organism evidence="2 3">
    <name type="scientific">Fictibacillus aquaticus</name>
    <dbReference type="NCBI Taxonomy" id="2021314"/>
    <lineage>
        <taxon>Bacteria</taxon>
        <taxon>Bacillati</taxon>
        <taxon>Bacillota</taxon>
        <taxon>Bacilli</taxon>
        <taxon>Bacillales</taxon>
        <taxon>Fictibacillaceae</taxon>
        <taxon>Fictibacillus</taxon>
    </lineage>
</organism>
<evidence type="ECO:0008006" key="4">
    <source>
        <dbReference type="Google" id="ProtNLM"/>
    </source>
</evidence>
<comment type="caution">
    <text evidence="2">The sequence shown here is derived from an EMBL/GenBank/DDBJ whole genome shotgun (WGS) entry which is preliminary data.</text>
</comment>
<accession>A0A235F5C0</accession>
<keyword evidence="3" id="KW-1185">Reference proteome</keyword>
<feature type="transmembrane region" description="Helical" evidence="1">
    <location>
        <begin position="144"/>
        <end position="164"/>
    </location>
</feature>
<feature type="transmembrane region" description="Helical" evidence="1">
    <location>
        <begin position="83"/>
        <end position="109"/>
    </location>
</feature>
<gene>
    <name evidence="2" type="ORF">CGZ90_19215</name>
</gene>
<feature type="transmembrane region" description="Helical" evidence="1">
    <location>
        <begin position="170"/>
        <end position="192"/>
    </location>
</feature>
<keyword evidence="1" id="KW-1133">Transmembrane helix</keyword>
<evidence type="ECO:0000256" key="1">
    <source>
        <dbReference type="SAM" id="Phobius"/>
    </source>
</evidence>